<dbReference type="PROSITE" id="PS51372">
    <property type="entry name" value="PRD_2"/>
    <property type="match status" value="2"/>
</dbReference>
<protein>
    <recommendedName>
        <fullName evidence="10">Ascorbate-specific PTS system EIIA component</fullName>
    </recommendedName>
    <alternativeName>
        <fullName evidence="11">Ascorbate-specific phosphotransferase enzyme IIA component</fullName>
    </alternativeName>
</protein>
<proteinExistence type="predicted"/>
<dbReference type="InterPro" id="IPR016152">
    <property type="entry name" value="PTrfase/Anion_transptr"/>
</dbReference>
<dbReference type="CDD" id="cd05568">
    <property type="entry name" value="PTS_IIB_bgl_like"/>
    <property type="match status" value="1"/>
</dbReference>
<keyword evidence="5" id="KW-0808">Transferase</keyword>
<reference evidence="15 16" key="1">
    <citation type="submission" date="2021-03" db="EMBL/GenBank/DDBJ databases">
        <title>Enterococcal diversity collection.</title>
        <authorList>
            <person name="Gilmore M.S."/>
            <person name="Schwartzman J."/>
            <person name="Van Tyne D."/>
            <person name="Martin M."/>
            <person name="Earl A.M."/>
            <person name="Manson A.L."/>
            <person name="Straub T."/>
            <person name="Salamzade R."/>
            <person name="Saavedra J."/>
            <person name="Lebreton F."/>
            <person name="Prichula J."/>
            <person name="Schaufler K."/>
            <person name="Gaca A."/>
            <person name="Sgardioli B."/>
            <person name="Wagenaar J."/>
            <person name="Strong T."/>
        </authorList>
    </citation>
    <scope>NUCLEOTIDE SEQUENCE [LARGE SCALE GENOMIC DNA]</scope>
    <source>
        <strain evidence="15 16">MJM16</strain>
    </source>
</reference>
<evidence type="ECO:0000259" key="14">
    <source>
        <dbReference type="PROSITE" id="PS51372"/>
    </source>
</evidence>
<feature type="domain" description="PRD" evidence="14">
    <location>
        <begin position="177"/>
        <end position="278"/>
    </location>
</feature>
<evidence type="ECO:0000313" key="16">
    <source>
        <dbReference type="Proteomes" id="UP000664495"/>
    </source>
</evidence>
<dbReference type="Proteomes" id="UP000664495">
    <property type="component" value="Unassembled WGS sequence"/>
</dbReference>
<feature type="domain" description="PTS EIIA type-2" evidence="12">
    <location>
        <begin position="538"/>
        <end position="678"/>
    </location>
</feature>
<dbReference type="PROSITE" id="PS51099">
    <property type="entry name" value="PTS_EIIB_TYPE_2"/>
    <property type="match status" value="1"/>
</dbReference>
<dbReference type="EMBL" id="JAFLVR010000020">
    <property type="protein sequence ID" value="MBO0452339.1"/>
    <property type="molecule type" value="Genomic_DNA"/>
</dbReference>
<keyword evidence="8" id="KW-0010">Activator</keyword>
<comment type="function">
    <text evidence="9">The phosphoenolpyruvate-dependent sugar phosphotransferase system (sugar PTS), a major carbohydrate active transport system, catalyzes the phosphorylation of incoming sugar substrates concomitantly with their translocation across the cell membrane. The enzyme II UlaABC PTS system is involved in ascorbate transport.</text>
</comment>
<dbReference type="PANTHER" id="PTHR36203:SF1">
    <property type="entry name" value="ASCORBATE-SPECIFIC PTS SYSTEM EIIA COMPONENT"/>
    <property type="match status" value="1"/>
</dbReference>
<evidence type="ECO:0000256" key="4">
    <source>
        <dbReference type="ARBA" id="ARBA00022553"/>
    </source>
</evidence>
<dbReference type="Gene3D" id="3.40.930.10">
    <property type="entry name" value="Mannitol-specific EII, Chain A"/>
    <property type="match status" value="1"/>
</dbReference>
<dbReference type="InterPro" id="IPR002178">
    <property type="entry name" value="PTS_EIIA_type-2_dom"/>
</dbReference>
<evidence type="ECO:0000256" key="11">
    <source>
        <dbReference type="ARBA" id="ARBA00042072"/>
    </source>
</evidence>
<keyword evidence="2" id="KW-0813">Transport</keyword>
<evidence type="ECO:0000313" key="15">
    <source>
        <dbReference type="EMBL" id="MBO0452339.1"/>
    </source>
</evidence>
<dbReference type="InterPro" id="IPR036634">
    <property type="entry name" value="PRD_sf"/>
</dbReference>
<evidence type="ECO:0000256" key="5">
    <source>
        <dbReference type="ARBA" id="ARBA00022679"/>
    </source>
</evidence>
<dbReference type="InterPro" id="IPR013011">
    <property type="entry name" value="PTS_EIIB_2"/>
</dbReference>
<dbReference type="SUPFAM" id="SSF63520">
    <property type="entry name" value="PTS-regulatory domain, PRD"/>
    <property type="match status" value="2"/>
</dbReference>
<evidence type="ECO:0000259" key="12">
    <source>
        <dbReference type="PROSITE" id="PS51094"/>
    </source>
</evidence>
<dbReference type="PROSITE" id="PS51094">
    <property type="entry name" value="PTS_EIIA_TYPE_2"/>
    <property type="match status" value="1"/>
</dbReference>
<evidence type="ECO:0000256" key="1">
    <source>
        <dbReference type="ARBA" id="ARBA00004496"/>
    </source>
</evidence>
<dbReference type="Pfam" id="PF05043">
    <property type="entry name" value="Mga"/>
    <property type="match status" value="1"/>
</dbReference>
<dbReference type="InterPro" id="IPR051351">
    <property type="entry name" value="Ascorbate-PTS_EIIA_comp"/>
</dbReference>
<dbReference type="PANTHER" id="PTHR36203">
    <property type="entry name" value="ASCORBATE-SPECIFIC PTS SYSTEM EIIA COMPONENT"/>
    <property type="match status" value="1"/>
</dbReference>
<organism evidence="15 16">
    <name type="scientific">Candidatus Enterococcus murrayae</name>
    <dbReference type="NCBI Taxonomy" id="2815321"/>
    <lineage>
        <taxon>Bacteria</taxon>
        <taxon>Bacillati</taxon>
        <taxon>Bacillota</taxon>
        <taxon>Bacilli</taxon>
        <taxon>Lactobacillales</taxon>
        <taxon>Enterococcaceae</taxon>
        <taxon>Enterococcus</taxon>
    </lineage>
</organism>
<keyword evidence="3" id="KW-0963">Cytoplasm</keyword>
<dbReference type="Gene3D" id="1.10.1790.10">
    <property type="entry name" value="PRD domain"/>
    <property type="match status" value="1"/>
</dbReference>
<comment type="subcellular location">
    <subcellularLocation>
        <location evidence="1">Cytoplasm</location>
    </subcellularLocation>
</comment>
<dbReference type="RefSeq" id="WP_207108113.1">
    <property type="nucleotide sequence ID" value="NZ_JAFLVR010000020.1"/>
</dbReference>
<evidence type="ECO:0000256" key="6">
    <source>
        <dbReference type="ARBA" id="ARBA00022683"/>
    </source>
</evidence>
<evidence type="ECO:0000256" key="9">
    <source>
        <dbReference type="ARBA" id="ARBA00037387"/>
    </source>
</evidence>
<evidence type="ECO:0000256" key="10">
    <source>
        <dbReference type="ARBA" id="ARBA00041175"/>
    </source>
</evidence>
<gene>
    <name evidence="15" type="ORF">JZO85_08665</name>
</gene>
<evidence type="ECO:0000256" key="2">
    <source>
        <dbReference type="ARBA" id="ARBA00022448"/>
    </source>
</evidence>
<dbReference type="Pfam" id="PF00359">
    <property type="entry name" value="PTS_EIIA_2"/>
    <property type="match status" value="1"/>
</dbReference>
<sequence length="685" mass="79810">MSDRNLEILQQLIKKRSIQEEELSELFDLSARQLSYSIEAINEKLLENQLPVIEKRQGCYYAKNAAAEYLSIQQSIRDIVFSKEDRVFLLLIMILIRTEELSLDHFCIELQISKNTALTDIKRAKELLAKHHLRIEFSRKKGYVILGSEWNKRIVLFHSITKIYKYYGEKVTEEWLEGSKKNLEQVKNDVLKIEKYIGAKYTDEDFYPLIYFIASLFTRIERGQLIDGSRISERDEIEHTKEYQSLSYITTDFPELPEDEKIFIALQLLSSNVRNKGMVSEKELPLLANSLWEFLIEFETNTFLVLSDKKDLLKKLLNHFKPAYYRIKYELSTENVLYEKIRTEYKVLHDFVCRSIGPLEEFFDTEISDEEIAYITLFVGGHLIGNDHNELEEKVVKAVILCPNGISMSKLIEKNLKELFPEFLFYPTNSVREYKSFVLPHDIVFSTVPVESEKKVYLISEILNKGEQLRLRQDVIKDLYQLDFSGIRSTDILAVVKQYVPVNKKVEATVLEALDSLLLGEQSGLNEEDMLAKNELSQVIKEESILYIEEAVSWEEILCKASQCLIDQAIISSEYTEALLKEYRDQPAYIVLRQRIVLPHLDPMLIEQKLGVCFVVLKQGVLYQKQKLHVVALLTTPNKTSHLTILYHINRMAKDAEFIEKLIELEDEGKIKEALQDFSSNQEEQ</sequence>
<feature type="domain" description="PTS EIIB type-2" evidence="13">
    <location>
        <begin position="396"/>
        <end position="483"/>
    </location>
</feature>
<feature type="domain" description="PRD" evidence="14">
    <location>
        <begin position="282"/>
        <end position="389"/>
    </location>
</feature>
<evidence type="ECO:0000256" key="7">
    <source>
        <dbReference type="ARBA" id="ARBA00022777"/>
    </source>
</evidence>
<keyword evidence="6" id="KW-0598">Phosphotransferase system</keyword>
<evidence type="ECO:0000256" key="8">
    <source>
        <dbReference type="ARBA" id="ARBA00023159"/>
    </source>
</evidence>
<keyword evidence="4" id="KW-0597">Phosphoprotein</keyword>
<accession>A0ABS3HHB1</accession>
<evidence type="ECO:0000259" key="13">
    <source>
        <dbReference type="PROSITE" id="PS51099"/>
    </source>
</evidence>
<dbReference type="SUPFAM" id="SSF55804">
    <property type="entry name" value="Phoshotransferase/anion transport protein"/>
    <property type="match status" value="1"/>
</dbReference>
<dbReference type="Pfam" id="PF00874">
    <property type="entry name" value="PRD"/>
    <property type="match status" value="2"/>
</dbReference>
<comment type="caution">
    <text evidence="15">The sequence shown here is derived from an EMBL/GenBank/DDBJ whole genome shotgun (WGS) entry which is preliminary data.</text>
</comment>
<keyword evidence="7" id="KW-0418">Kinase</keyword>
<dbReference type="InterPro" id="IPR011608">
    <property type="entry name" value="PRD"/>
</dbReference>
<dbReference type="InterPro" id="IPR007737">
    <property type="entry name" value="Mga_HTH"/>
</dbReference>
<name>A0ABS3HHB1_9ENTE</name>
<keyword evidence="16" id="KW-1185">Reference proteome</keyword>
<evidence type="ECO:0000256" key="3">
    <source>
        <dbReference type="ARBA" id="ARBA00022490"/>
    </source>
</evidence>